<dbReference type="AlphaFoldDB" id="A0AAN7H4N4"/>
<comment type="caution">
    <text evidence="1">The sequence shown here is derived from an EMBL/GenBank/DDBJ whole genome shotgun (WGS) entry which is preliminary data.</text>
</comment>
<proteinExistence type="predicted"/>
<dbReference type="Proteomes" id="UP001301958">
    <property type="component" value="Unassembled WGS sequence"/>
</dbReference>
<organism evidence="1 2">
    <name type="scientific">Podospora fimiseda</name>
    <dbReference type="NCBI Taxonomy" id="252190"/>
    <lineage>
        <taxon>Eukaryota</taxon>
        <taxon>Fungi</taxon>
        <taxon>Dikarya</taxon>
        <taxon>Ascomycota</taxon>
        <taxon>Pezizomycotina</taxon>
        <taxon>Sordariomycetes</taxon>
        <taxon>Sordariomycetidae</taxon>
        <taxon>Sordariales</taxon>
        <taxon>Podosporaceae</taxon>
        <taxon>Podospora</taxon>
    </lineage>
</organism>
<reference evidence="1" key="1">
    <citation type="journal article" date="2023" name="Mol. Phylogenet. Evol.">
        <title>Genome-scale phylogeny and comparative genomics of the fungal order Sordariales.</title>
        <authorList>
            <person name="Hensen N."/>
            <person name="Bonometti L."/>
            <person name="Westerberg I."/>
            <person name="Brannstrom I.O."/>
            <person name="Guillou S."/>
            <person name="Cros-Aarteil S."/>
            <person name="Calhoun S."/>
            <person name="Haridas S."/>
            <person name="Kuo A."/>
            <person name="Mondo S."/>
            <person name="Pangilinan J."/>
            <person name="Riley R."/>
            <person name="LaButti K."/>
            <person name="Andreopoulos B."/>
            <person name="Lipzen A."/>
            <person name="Chen C."/>
            <person name="Yan M."/>
            <person name="Daum C."/>
            <person name="Ng V."/>
            <person name="Clum A."/>
            <person name="Steindorff A."/>
            <person name="Ohm R.A."/>
            <person name="Martin F."/>
            <person name="Silar P."/>
            <person name="Natvig D.O."/>
            <person name="Lalanne C."/>
            <person name="Gautier V."/>
            <person name="Ament-Velasquez S.L."/>
            <person name="Kruys A."/>
            <person name="Hutchinson M.I."/>
            <person name="Powell A.J."/>
            <person name="Barry K."/>
            <person name="Miller A.N."/>
            <person name="Grigoriev I.V."/>
            <person name="Debuchy R."/>
            <person name="Gladieux P."/>
            <person name="Hiltunen Thoren M."/>
            <person name="Johannesson H."/>
        </authorList>
    </citation>
    <scope>NUCLEOTIDE SEQUENCE</scope>
    <source>
        <strain evidence="1">CBS 990.96</strain>
    </source>
</reference>
<name>A0AAN7H4N4_9PEZI</name>
<sequence>MRRLCDCQAASTLLGIWVARFSFQLLHFCLATSYGGIYCQFTNSKRVKFLPLKYTFPKVGQISSPSVSRRFHEFPESERGNTHGRGCLLRLTAARHSCIPHRRPPTSNLSESPNYKKALVHLFVCTFPCLP</sequence>
<keyword evidence="2" id="KW-1185">Reference proteome</keyword>
<gene>
    <name evidence="1" type="ORF">QBC38DRAFT_178270</name>
</gene>
<reference evidence="1" key="2">
    <citation type="submission" date="2023-05" db="EMBL/GenBank/DDBJ databases">
        <authorList>
            <consortium name="Lawrence Berkeley National Laboratory"/>
            <person name="Steindorff A."/>
            <person name="Hensen N."/>
            <person name="Bonometti L."/>
            <person name="Westerberg I."/>
            <person name="Brannstrom I.O."/>
            <person name="Guillou S."/>
            <person name="Cros-Aarteil S."/>
            <person name="Calhoun S."/>
            <person name="Haridas S."/>
            <person name="Kuo A."/>
            <person name="Mondo S."/>
            <person name="Pangilinan J."/>
            <person name="Riley R."/>
            <person name="Labutti K."/>
            <person name="Andreopoulos B."/>
            <person name="Lipzen A."/>
            <person name="Chen C."/>
            <person name="Yanf M."/>
            <person name="Daum C."/>
            <person name="Ng V."/>
            <person name="Clum A."/>
            <person name="Ohm R."/>
            <person name="Martin F."/>
            <person name="Silar P."/>
            <person name="Natvig D."/>
            <person name="Lalanne C."/>
            <person name="Gautier V."/>
            <person name="Ament-Velasquez S.L."/>
            <person name="Kruys A."/>
            <person name="Hutchinson M.I."/>
            <person name="Powell A.J."/>
            <person name="Barry K."/>
            <person name="Miller A.N."/>
            <person name="Grigoriev I.V."/>
            <person name="Debuchy R."/>
            <person name="Gladieux P."/>
            <person name="Thoren M.H."/>
            <person name="Johannesson H."/>
        </authorList>
    </citation>
    <scope>NUCLEOTIDE SEQUENCE</scope>
    <source>
        <strain evidence="1">CBS 990.96</strain>
    </source>
</reference>
<dbReference type="EMBL" id="MU865290">
    <property type="protein sequence ID" value="KAK4231948.1"/>
    <property type="molecule type" value="Genomic_DNA"/>
</dbReference>
<evidence type="ECO:0000313" key="1">
    <source>
        <dbReference type="EMBL" id="KAK4231948.1"/>
    </source>
</evidence>
<protein>
    <submittedName>
        <fullName evidence="1">Uncharacterized protein</fullName>
    </submittedName>
</protein>
<accession>A0AAN7H4N4</accession>
<evidence type="ECO:0000313" key="2">
    <source>
        <dbReference type="Proteomes" id="UP001301958"/>
    </source>
</evidence>